<evidence type="ECO:0000256" key="2">
    <source>
        <dbReference type="PIRSR" id="PIRSR613078-2"/>
    </source>
</evidence>
<dbReference type="AlphaFoldDB" id="X0PVP8"/>
<reference evidence="3 4" key="1">
    <citation type="journal article" date="2015" name="Genome Announc.">
        <title>Expanding the biotechnology potential of lactobacilli through comparative genomics of 213 strains and associated genera.</title>
        <authorList>
            <person name="Sun Z."/>
            <person name="Harris H.M."/>
            <person name="McCann A."/>
            <person name="Guo C."/>
            <person name="Argimon S."/>
            <person name="Zhang W."/>
            <person name="Yang X."/>
            <person name="Jeffery I.B."/>
            <person name="Cooney J.C."/>
            <person name="Kagawa T.F."/>
            <person name="Liu W."/>
            <person name="Song Y."/>
            <person name="Salvetti E."/>
            <person name="Wrobel A."/>
            <person name="Rasinkangas P."/>
            <person name="Parkhill J."/>
            <person name="Rea M.C."/>
            <person name="O'Sullivan O."/>
            <person name="Ritari J."/>
            <person name="Douillard F.P."/>
            <person name="Paul Ross R."/>
            <person name="Yang R."/>
            <person name="Briner A.E."/>
            <person name="Felis G.E."/>
            <person name="de Vos W.M."/>
            <person name="Barrangou R."/>
            <person name="Klaenhammer T.R."/>
            <person name="Caufield P.W."/>
            <person name="Cui Y."/>
            <person name="Zhang H."/>
            <person name="O'Toole P.W."/>
        </authorList>
    </citation>
    <scope>NUCLEOTIDE SEQUENCE [LARGE SCALE GENOMIC DNA]</scope>
    <source>
        <strain evidence="3 4">DSM 18527</strain>
    </source>
</reference>
<dbReference type="OrthoDB" id="4131070at2"/>
<name>X0PVP8_9LACO</name>
<dbReference type="PANTHER" id="PTHR48100:SF9">
    <property type="entry name" value="PHOSPHOGLYCERATE MUTASE 2 PARALOG"/>
    <property type="match status" value="1"/>
</dbReference>
<dbReference type="SUPFAM" id="SSF53254">
    <property type="entry name" value="Phosphoglycerate mutase-like"/>
    <property type="match status" value="1"/>
</dbReference>
<sequence>MTTTNLILVRHGQTEFNKHSRLQGLTDSPLTEAGVKAAEKVGHGLVDVPIVKAYTSDSDRAVATAELILKTAHEDIPLIKESFLREYHFGDLEGRKFDQIFMDVVRRYGLKNARSFWDGPTFLRKVINGFHDLDATKQAESYDEITQRIQKGLAQILADPDVQGKNILLVSHSLLLSTLVYQIAPEQIPKTLLKNASVSILGATDGKLELKALNLLDFKDIQKYL</sequence>
<dbReference type="PROSITE" id="PS00175">
    <property type="entry name" value="PG_MUTASE"/>
    <property type="match status" value="1"/>
</dbReference>
<evidence type="ECO:0000313" key="3">
    <source>
        <dbReference type="EMBL" id="KRM36752.1"/>
    </source>
</evidence>
<dbReference type="GO" id="GO:0005737">
    <property type="term" value="C:cytoplasm"/>
    <property type="evidence" value="ECO:0007669"/>
    <property type="project" value="TreeGrafter"/>
</dbReference>
<dbReference type="Pfam" id="PF00300">
    <property type="entry name" value="His_Phos_1"/>
    <property type="match status" value="1"/>
</dbReference>
<feature type="active site" description="Proton donor/acceptor" evidence="1">
    <location>
        <position position="86"/>
    </location>
</feature>
<dbReference type="RefSeq" id="WP_052005011.1">
    <property type="nucleotide sequence ID" value="NZ_AZGA01000002.1"/>
</dbReference>
<keyword evidence="4" id="KW-1185">Reference proteome</keyword>
<organism evidence="3 4">
    <name type="scientific">Agrilactobacillus composti DSM 18527 = JCM 14202</name>
    <dbReference type="NCBI Taxonomy" id="1423734"/>
    <lineage>
        <taxon>Bacteria</taxon>
        <taxon>Bacillati</taxon>
        <taxon>Bacillota</taxon>
        <taxon>Bacilli</taxon>
        <taxon>Lactobacillales</taxon>
        <taxon>Lactobacillaceae</taxon>
        <taxon>Agrilactobacillus</taxon>
    </lineage>
</organism>
<gene>
    <name evidence="3" type="ORF">FC83_GL002627</name>
</gene>
<evidence type="ECO:0000256" key="1">
    <source>
        <dbReference type="PIRSR" id="PIRSR613078-1"/>
    </source>
</evidence>
<feature type="binding site" evidence="2">
    <location>
        <position position="60"/>
    </location>
    <ligand>
        <name>substrate</name>
    </ligand>
</feature>
<dbReference type="EMBL" id="AZGA01000002">
    <property type="protein sequence ID" value="KRM36752.1"/>
    <property type="molecule type" value="Genomic_DNA"/>
</dbReference>
<dbReference type="InterPro" id="IPR050275">
    <property type="entry name" value="PGM_Phosphatase"/>
</dbReference>
<dbReference type="PATRIC" id="fig|1423734.3.peg.2663"/>
<dbReference type="Proteomes" id="UP000051236">
    <property type="component" value="Unassembled WGS sequence"/>
</dbReference>
<dbReference type="InterPro" id="IPR001345">
    <property type="entry name" value="PG/BPGM_mutase_AS"/>
</dbReference>
<dbReference type="STRING" id="1423734.FC83_GL002627"/>
<comment type="caution">
    <text evidence="3">The sequence shown here is derived from an EMBL/GenBank/DDBJ whole genome shotgun (WGS) entry which is preliminary data.</text>
</comment>
<feature type="active site" description="Tele-phosphohistidine intermediate" evidence="1">
    <location>
        <position position="11"/>
    </location>
</feature>
<dbReference type="Gene3D" id="3.40.50.1240">
    <property type="entry name" value="Phosphoglycerate mutase-like"/>
    <property type="match status" value="1"/>
</dbReference>
<dbReference type="InterPro" id="IPR029033">
    <property type="entry name" value="His_PPase_superfam"/>
</dbReference>
<dbReference type="PANTHER" id="PTHR48100">
    <property type="entry name" value="BROAD-SPECIFICITY PHOSPHATASE YOR283W-RELATED"/>
    <property type="match status" value="1"/>
</dbReference>
<dbReference type="CDD" id="cd07067">
    <property type="entry name" value="HP_PGM_like"/>
    <property type="match status" value="1"/>
</dbReference>
<dbReference type="InterPro" id="IPR013078">
    <property type="entry name" value="His_Pase_superF_clade-1"/>
</dbReference>
<proteinExistence type="predicted"/>
<dbReference type="eggNOG" id="COG0406">
    <property type="taxonomic scope" value="Bacteria"/>
</dbReference>
<dbReference type="SMART" id="SM00855">
    <property type="entry name" value="PGAM"/>
    <property type="match status" value="1"/>
</dbReference>
<evidence type="ECO:0000313" key="4">
    <source>
        <dbReference type="Proteomes" id="UP000051236"/>
    </source>
</evidence>
<accession>X0PVP8</accession>
<feature type="binding site" evidence="2">
    <location>
        <begin position="10"/>
        <end position="17"/>
    </location>
    <ligand>
        <name>substrate</name>
    </ligand>
</feature>
<protein>
    <submittedName>
        <fullName evidence="3">Phosphoglycerate mutase family protein</fullName>
    </submittedName>
</protein>
<dbReference type="GO" id="GO:0016791">
    <property type="term" value="F:phosphatase activity"/>
    <property type="evidence" value="ECO:0007669"/>
    <property type="project" value="TreeGrafter"/>
</dbReference>